<dbReference type="Proteomes" id="UP000287756">
    <property type="component" value="Chromosome"/>
</dbReference>
<evidence type="ECO:0000256" key="4">
    <source>
        <dbReference type="ARBA" id="ARBA00022989"/>
    </source>
</evidence>
<feature type="transmembrane region" description="Helical" evidence="6">
    <location>
        <begin position="114"/>
        <end position="133"/>
    </location>
</feature>
<evidence type="ECO:0000313" key="7">
    <source>
        <dbReference type="EMBL" id="QAS51479.1"/>
    </source>
</evidence>
<evidence type="ECO:0000256" key="6">
    <source>
        <dbReference type="SAM" id="Phobius"/>
    </source>
</evidence>
<dbReference type="PANTHER" id="PTHR30474:SF1">
    <property type="entry name" value="PEPTIDOGLYCAN GLYCOSYLTRANSFERASE MRDB"/>
    <property type="match status" value="1"/>
</dbReference>
<name>A0A410M9S4_9BACI</name>
<keyword evidence="4 6" id="KW-1133">Transmembrane helix</keyword>
<keyword evidence="3" id="KW-0133">Cell shape</keyword>
<dbReference type="GO" id="GO:0008360">
    <property type="term" value="P:regulation of cell shape"/>
    <property type="evidence" value="ECO:0007669"/>
    <property type="project" value="UniProtKB-KW"/>
</dbReference>
<dbReference type="GO" id="GO:0015648">
    <property type="term" value="F:lipid-linked peptidoglycan transporter activity"/>
    <property type="evidence" value="ECO:0007669"/>
    <property type="project" value="TreeGrafter"/>
</dbReference>
<evidence type="ECO:0000256" key="2">
    <source>
        <dbReference type="ARBA" id="ARBA00022692"/>
    </source>
</evidence>
<evidence type="ECO:0000313" key="8">
    <source>
        <dbReference type="Proteomes" id="UP000287756"/>
    </source>
</evidence>
<dbReference type="GO" id="GO:0005886">
    <property type="term" value="C:plasma membrane"/>
    <property type="evidence" value="ECO:0007669"/>
    <property type="project" value="TreeGrafter"/>
</dbReference>
<dbReference type="OrthoDB" id="2192428at2"/>
<organism evidence="7 8">
    <name type="scientific">Halobacillus litoralis</name>
    <dbReference type="NCBI Taxonomy" id="45668"/>
    <lineage>
        <taxon>Bacteria</taxon>
        <taxon>Bacillati</taxon>
        <taxon>Bacillota</taxon>
        <taxon>Bacilli</taxon>
        <taxon>Bacillales</taxon>
        <taxon>Bacillaceae</taxon>
        <taxon>Halobacillus</taxon>
    </lineage>
</organism>
<evidence type="ECO:0000256" key="1">
    <source>
        <dbReference type="ARBA" id="ARBA00004141"/>
    </source>
</evidence>
<keyword evidence="5 6" id="KW-0472">Membrane</keyword>
<dbReference type="Pfam" id="PF01098">
    <property type="entry name" value="FTSW_RODA_SPOVE"/>
    <property type="match status" value="1"/>
</dbReference>
<protein>
    <recommendedName>
        <fullName evidence="9">Cell division protein FtsW</fullName>
    </recommendedName>
</protein>
<feature type="transmembrane region" description="Helical" evidence="6">
    <location>
        <begin position="78"/>
        <end position="102"/>
    </location>
</feature>
<dbReference type="GO" id="GO:0032153">
    <property type="term" value="C:cell division site"/>
    <property type="evidence" value="ECO:0007669"/>
    <property type="project" value="TreeGrafter"/>
</dbReference>
<dbReference type="GO" id="GO:0051301">
    <property type="term" value="P:cell division"/>
    <property type="evidence" value="ECO:0007669"/>
    <property type="project" value="InterPro"/>
</dbReference>
<evidence type="ECO:0000256" key="5">
    <source>
        <dbReference type="ARBA" id="ARBA00023136"/>
    </source>
</evidence>
<dbReference type="EMBL" id="CP026118">
    <property type="protein sequence ID" value="QAS51479.1"/>
    <property type="molecule type" value="Genomic_DNA"/>
</dbReference>
<evidence type="ECO:0000256" key="3">
    <source>
        <dbReference type="ARBA" id="ARBA00022960"/>
    </source>
</evidence>
<reference evidence="7 8" key="1">
    <citation type="submission" date="2018-01" db="EMBL/GenBank/DDBJ databases">
        <title>The whole genome sequencing and assembly of Halobacillus litoralis ERB031 strain.</title>
        <authorList>
            <person name="Lee S.-J."/>
            <person name="Park M.-K."/>
            <person name="Kim J.-Y."/>
            <person name="Lee Y.-J."/>
            <person name="Yi H."/>
            <person name="Bahn Y.-S."/>
            <person name="Kim J.F."/>
            <person name="Lee D.-W."/>
        </authorList>
    </citation>
    <scope>NUCLEOTIDE SEQUENCE [LARGE SCALE GENOMIC DNA]</scope>
    <source>
        <strain evidence="7 8">ERB 031</strain>
    </source>
</reference>
<comment type="subcellular location">
    <subcellularLocation>
        <location evidence="1">Membrane</location>
        <topology evidence="1">Multi-pass membrane protein</topology>
    </subcellularLocation>
</comment>
<feature type="transmembrane region" description="Helical" evidence="6">
    <location>
        <begin position="45"/>
        <end position="66"/>
    </location>
</feature>
<evidence type="ECO:0008006" key="9">
    <source>
        <dbReference type="Google" id="ProtNLM"/>
    </source>
</evidence>
<dbReference type="AlphaFoldDB" id="A0A410M9S4"/>
<dbReference type="RefSeq" id="WP_128523278.1">
    <property type="nucleotide sequence ID" value="NZ_CP026118.1"/>
</dbReference>
<accession>A0A410M9S4</accession>
<dbReference type="InterPro" id="IPR001182">
    <property type="entry name" value="FtsW/RodA"/>
</dbReference>
<keyword evidence="2 6" id="KW-0812">Transmembrane</keyword>
<dbReference type="PANTHER" id="PTHR30474">
    <property type="entry name" value="CELL CYCLE PROTEIN"/>
    <property type="match status" value="1"/>
</dbReference>
<gene>
    <name evidence="7" type="ORF">HLI_04200</name>
</gene>
<proteinExistence type="predicted"/>
<sequence length="146" mass="16073">MKSWKVTVNPFFSHSSAGWTGNFGAENPLSSGHTDFVLVSVTYQFGWIVSIIITLVLLLLMLRVALVNIKVKDSYGRMVVTGGLAFYSVQLLYHLMMSLGLLPVMSFSLPFLSYGLYPTVLNAIVFGLILSVYRKKDLAGMTSPAN</sequence>
<dbReference type="KEGG" id="hli:HLI_04200"/>